<organism evidence="1 2">
    <name type="scientific">Haemonchus contortus</name>
    <name type="common">Barber pole worm</name>
    <dbReference type="NCBI Taxonomy" id="6289"/>
    <lineage>
        <taxon>Eukaryota</taxon>
        <taxon>Metazoa</taxon>
        <taxon>Ecdysozoa</taxon>
        <taxon>Nematoda</taxon>
        <taxon>Chromadorea</taxon>
        <taxon>Rhabditida</taxon>
        <taxon>Rhabditina</taxon>
        <taxon>Rhabditomorpha</taxon>
        <taxon>Strongyloidea</taxon>
        <taxon>Trichostrongylidae</taxon>
        <taxon>Haemonchus</taxon>
    </lineage>
</organism>
<keyword evidence="1" id="KW-1185">Reference proteome</keyword>
<sequence>FITTSRKWQVCEEIRCCSDCKEARASHRSLVSKNRVRPRIVDPRIANEIRALREREEELRRSRTELGLPTLDDVMNRSFISHHSGLRCSAFIRSTSSTRG</sequence>
<proteinExistence type="predicted"/>
<name>A0A7I4Y2U7_HAECO</name>
<dbReference type="Proteomes" id="UP000025227">
    <property type="component" value="Unplaced"/>
</dbReference>
<dbReference type="WBParaSite" id="HCON_00037420-00001">
    <property type="protein sequence ID" value="HCON_00037420-00001"/>
    <property type="gene ID" value="HCON_00037420"/>
</dbReference>
<reference evidence="2" key="1">
    <citation type="submission" date="2020-12" db="UniProtKB">
        <authorList>
            <consortium name="WormBaseParasite"/>
        </authorList>
    </citation>
    <scope>IDENTIFICATION</scope>
    <source>
        <strain evidence="2">MHco3</strain>
    </source>
</reference>
<protein>
    <submittedName>
        <fullName evidence="2">B box-type domain-containing protein</fullName>
    </submittedName>
</protein>
<evidence type="ECO:0000313" key="2">
    <source>
        <dbReference type="WBParaSite" id="HCON_00037420-00001"/>
    </source>
</evidence>
<evidence type="ECO:0000313" key="1">
    <source>
        <dbReference type="Proteomes" id="UP000025227"/>
    </source>
</evidence>
<dbReference type="AlphaFoldDB" id="A0A7I4Y2U7"/>
<accession>A0A7I4Y2U7</accession>